<reference evidence="1 2" key="2">
    <citation type="submission" date="2023-11" db="EMBL/GenBank/DDBJ databases">
        <authorList>
            <person name="Lara A.C."/>
            <person name="Chronakova A."/>
        </authorList>
    </citation>
    <scope>NUCLEOTIDE SEQUENCE [LARGE SCALE GENOMIC DNA]</scope>
    <source>
        <strain evidence="1 2">BCCO 10_0856</strain>
    </source>
</reference>
<name>A0ABU4TGL3_9PSEU</name>
<evidence type="ECO:0000313" key="1">
    <source>
        <dbReference type="EMBL" id="MDX8037002.1"/>
    </source>
</evidence>
<evidence type="ECO:0000313" key="2">
    <source>
        <dbReference type="Proteomes" id="UP001285521"/>
    </source>
</evidence>
<dbReference type="EMBL" id="JAXAVW010000053">
    <property type="protein sequence ID" value="MDX8037002.1"/>
    <property type="molecule type" value="Genomic_DNA"/>
</dbReference>
<sequence>MESEGGRTAERKADLDSVLGDSKAERFDGYVGWHVFKREVVLTVDLGLLAVYVTQFVRYRSLARPSA</sequence>
<protein>
    <submittedName>
        <fullName evidence="1">Uncharacterized protein</fullName>
    </submittedName>
</protein>
<accession>A0ABU4TGL3</accession>
<organism evidence="1 2">
    <name type="scientific">Lentzea miocenica</name>
    <dbReference type="NCBI Taxonomy" id="3095431"/>
    <lineage>
        <taxon>Bacteria</taxon>
        <taxon>Bacillati</taxon>
        <taxon>Actinomycetota</taxon>
        <taxon>Actinomycetes</taxon>
        <taxon>Pseudonocardiales</taxon>
        <taxon>Pseudonocardiaceae</taxon>
        <taxon>Lentzea</taxon>
    </lineage>
</organism>
<keyword evidence="2" id="KW-1185">Reference proteome</keyword>
<proteinExistence type="predicted"/>
<comment type="caution">
    <text evidence="1">The sequence shown here is derived from an EMBL/GenBank/DDBJ whole genome shotgun (WGS) entry which is preliminary data.</text>
</comment>
<reference evidence="1 2" key="1">
    <citation type="submission" date="2023-11" db="EMBL/GenBank/DDBJ databases">
        <title>Lentzea sokolovensis, sp. nov., Lentzea kristufkii, sp. nov., and Lentzea miocenensis, sp. nov., rare actinobacteria from Sokolov Coal Basin, Miocene lacustrine sediment, Czech Republic.</title>
        <authorList>
            <person name="Lara A."/>
            <person name="Kotroba L."/>
            <person name="Nouioui I."/>
            <person name="Neumann-Schaal M."/>
            <person name="Mast Y."/>
            <person name="Chronakova A."/>
        </authorList>
    </citation>
    <scope>NUCLEOTIDE SEQUENCE [LARGE SCALE GENOMIC DNA]</scope>
    <source>
        <strain evidence="1 2">BCCO 10_0856</strain>
    </source>
</reference>
<dbReference type="RefSeq" id="WP_319972000.1">
    <property type="nucleotide sequence ID" value="NZ_JAXAVW010000053.1"/>
</dbReference>
<dbReference type="Proteomes" id="UP001285521">
    <property type="component" value="Unassembled WGS sequence"/>
</dbReference>
<gene>
    <name evidence="1" type="ORF">SK803_43000</name>
</gene>